<dbReference type="PANTHER" id="PTHR44154:SF1">
    <property type="entry name" value="QUINONE OXIDOREDUCTASE"/>
    <property type="match status" value="1"/>
</dbReference>
<evidence type="ECO:0000313" key="4">
    <source>
        <dbReference type="Proteomes" id="UP001596398"/>
    </source>
</evidence>
<dbReference type="SMART" id="SM00829">
    <property type="entry name" value="PKS_ER"/>
    <property type="match status" value="1"/>
</dbReference>
<dbReference type="SUPFAM" id="SSF50129">
    <property type="entry name" value="GroES-like"/>
    <property type="match status" value="1"/>
</dbReference>
<dbReference type="AlphaFoldDB" id="A0ABD5ZS40"/>
<proteinExistence type="predicted"/>
<dbReference type="GO" id="GO:0030554">
    <property type="term" value="F:adenyl nucleotide binding"/>
    <property type="evidence" value="ECO:0007669"/>
    <property type="project" value="UniProtKB-ARBA"/>
</dbReference>
<dbReference type="EMBL" id="JBHTAP010000001">
    <property type="protein sequence ID" value="MFC7236273.1"/>
    <property type="molecule type" value="Genomic_DNA"/>
</dbReference>
<dbReference type="InterPro" id="IPR051603">
    <property type="entry name" value="Zinc-ADH_QOR/CCCR"/>
</dbReference>
<dbReference type="Proteomes" id="UP001596398">
    <property type="component" value="Unassembled WGS sequence"/>
</dbReference>
<dbReference type="PANTHER" id="PTHR44154">
    <property type="entry name" value="QUINONE OXIDOREDUCTASE"/>
    <property type="match status" value="1"/>
</dbReference>
<evidence type="ECO:0000313" key="3">
    <source>
        <dbReference type="EMBL" id="MFC7236273.1"/>
    </source>
</evidence>
<accession>A0ABD5ZS40</accession>
<dbReference type="GO" id="GO:0016616">
    <property type="term" value="F:oxidoreductase activity, acting on the CH-OH group of donors, NAD or NADP as acceptor"/>
    <property type="evidence" value="ECO:0007669"/>
    <property type="project" value="UniProtKB-ARBA"/>
</dbReference>
<dbReference type="Gene3D" id="3.90.180.10">
    <property type="entry name" value="Medium-chain alcohol dehydrogenases, catalytic domain"/>
    <property type="match status" value="1"/>
</dbReference>
<reference evidence="3 4" key="1">
    <citation type="journal article" date="2019" name="Int. J. Syst. Evol. Microbiol.">
        <title>The Global Catalogue of Microorganisms (GCM) 10K type strain sequencing project: providing services to taxonomists for standard genome sequencing and annotation.</title>
        <authorList>
            <consortium name="The Broad Institute Genomics Platform"/>
            <consortium name="The Broad Institute Genome Sequencing Center for Infectious Disease"/>
            <person name="Wu L."/>
            <person name="Ma J."/>
        </authorList>
    </citation>
    <scope>NUCLEOTIDE SEQUENCE [LARGE SCALE GENOMIC DNA]</scope>
    <source>
        <strain evidence="3 4">DT85</strain>
    </source>
</reference>
<dbReference type="Pfam" id="PF13602">
    <property type="entry name" value="ADH_zinc_N_2"/>
    <property type="match status" value="1"/>
</dbReference>
<gene>
    <name evidence="3" type="ORF">ACFQJ4_13190</name>
</gene>
<dbReference type="GO" id="GO:0043168">
    <property type="term" value="F:anion binding"/>
    <property type="evidence" value="ECO:0007669"/>
    <property type="project" value="UniProtKB-ARBA"/>
</dbReference>
<dbReference type="GeneID" id="79267984"/>
<evidence type="ECO:0000256" key="1">
    <source>
        <dbReference type="ARBA" id="ARBA00022857"/>
    </source>
</evidence>
<evidence type="ECO:0000259" key="2">
    <source>
        <dbReference type="SMART" id="SM00829"/>
    </source>
</evidence>
<name>A0ABD5ZS40_9EURY</name>
<dbReference type="SUPFAM" id="SSF51735">
    <property type="entry name" value="NAD(P)-binding Rossmann-fold domains"/>
    <property type="match status" value="1"/>
</dbReference>
<dbReference type="GO" id="GO:0044281">
    <property type="term" value="P:small molecule metabolic process"/>
    <property type="evidence" value="ECO:0007669"/>
    <property type="project" value="UniProtKB-ARBA"/>
</dbReference>
<feature type="domain" description="Enoyl reductase (ER)" evidence="2">
    <location>
        <begin position="11"/>
        <end position="332"/>
    </location>
</feature>
<organism evidence="3 4">
    <name type="scientific">Halosegnis marinus</name>
    <dbReference type="NCBI Taxonomy" id="3034023"/>
    <lineage>
        <taxon>Archaea</taxon>
        <taxon>Methanobacteriati</taxon>
        <taxon>Methanobacteriota</taxon>
        <taxon>Stenosarchaea group</taxon>
        <taxon>Halobacteria</taxon>
        <taxon>Halobacteriales</taxon>
        <taxon>Natronomonadaceae</taxon>
        <taxon>Halosegnis</taxon>
    </lineage>
</organism>
<dbReference type="RefSeq" id="WP_276234431.1">
    <property type="nucleotide sequence ID" value="NZ_CP119802.1"/>
</dbReference>
<keyword evidence="1" id="KW-0521">NADP</keyword>
<dbReference type="Pfam" id="PF08240">
    <property type="entry name" value="ADH_N"/>
    <property type="match status" value="1"/>
</dbReference>
<keyword evidence="4" id="KW-1185">Reference proteome</keyword>
<dbReference type="InterPro" id="IPR011032">
    <property type="entry name" value="GroES-like_sf"/>
</dbReference>
<comment type="caution">
    <text evidence="3">The sequence shown here is derived from an EMBL/GenBank/DDBJ whole genome shotgun (WGS) entry which is preliminary data.</text>
</comment>
<dbReference type="InterPro" id="IPR036291">
    <property type="entry name" value="NAD(P)-bd_dom_sf"/>
</dbReference>
<dbReference type="InterPro" id="IPR020843">
    <property type="entry name" value="ER"/>
</dbReference>
<protein>
    <submittedName>
        <fullName evidence="3">Alcohol dehydrogenase catalytic domain-containing protein</fullName>
    </submittedName>
</protein>
<sequence>MRAAAFAELTGPDGVELIEQEAPEAGPGEAVVEVRACSINRHDLWILQGHSAMIRGEELPFVSGLDPAGLVREAGEGAPVEEGDRVLLCPNQTCGTCDRCREGPENTCESFSLYHGGLAEQALVDADRLIPVPDDLSLAAASALPTAYLTAWHMLKKADVTAGDRVFVPGATGGVGLAGCQLAGVLGAESVGTTTSERKAERLADFADEVVVGRDAGDIVAAAGEGSADAALNHLSGEFTDVCGRVLRTAGTQVVCGRTAGETLDQHSAPFFLSHQAILGSTMGTQPELERLVGMAAEGRFDPLVDRTYPLDETATAFADMEERDAFGKLVVTP</sequence>
<dbReference type="InterPro" id="IPR013154">
    <property type="entry name" value="ADH-like_N"/>
</dbReference>